<sequence length="111" mass="12438">MIRKSVLVIGAVAVLTLSIGIKKDLENPKALANVYPFSENDYKGQVYVEDEDKIRVVSVEEQEMREKDSYKVKDITTVITADEQTMVENTSISAGFVSQKEGTGFNFKKEN</sequence>
<dbReference type="Proteomes" id="UP001226091">
    <property type="component" value="Chromosome"/>
</dbReference>
<evidence type="ECO:0000313" key="2">
    <source>
        <dbReference type="Proteomes" id="UP001226091"/>
    </source>
</evidence>
<accession>A0ACD4RHD9</accession>
<reference evidence="2" key="1">
    <citation type="journal article" date="2025" name="Aquaculture">
        <title>Assessment of the bioflocculant production and safety properties of Metabacillus hrfriensis sp. nov. based on phenotypic and whole-genome sequencing analysis.</title>
        <authorList>
            <person name="Zhang R."/>
            <person name="Zhao Z."/>
            <person name="Luo L."/>
            <person name="Wang S."/>
            <person name="Guo K."/>
            <person name="Xu W."/>
        </authorList>
    </citation>
    <scope>NUCLEOTIDE SEQUENCE [LARGE SCALE GENOMIC DNA]</scope>
    <source>
        <strain evidence="2">CT-WN-B3</strain>
    </source>
</reference>
<organism evidence="1 2">
    <name type="scientific">Metabacillus hrfriensis</name>
    <dbReference type="NCBI Taxonomy" id="3048891"/>
    <lineage>
        <taxon>Bacteria</taxon>
        <taxon>Bacillati</taxon>
        <taxon>Bacillota</taxon>
        <taxon>Bacilli</taxon>
        <taxon>Bacillales</taxon>
        <taxon>Bacillaceae</taxon>
        <taxon>Metabacillus</taxon>
    </lineage>
</organism>
<dbReference type="EMBL" id="CP126116">
    <property type="protein sequence ID" value="WHZ59930.1"/>
    <property type="molecule type" value="Genomic_DNA"/>
</dbReference>
<keyword evidence="2" id="KW-1185">Reference proteome</keyword>
<evidence type="ECO:0000313" key="1">
    <source>
        <dbReference type="EMBL" id="WHZ59930.1"/>
    </source>
</evidence>
<proteinExistence type="predicted"/>
<gene>
    <name evidence="1" type="ORF">QLQ22_11585</name>
</gene>
<name>A0ACD4RHD9_9BACI</name>
<protein>
    <submittedName>
        <fullName evidence="1">Uncharacterized protein</fullName>
    </submittedName>
</protein>